<evidence type="ECO:0000313" key="3">
    <source>
        <dbReference type="EMBL" id="KAG8374070.1"/>
    </source>
</evidence>
<proteinExistence type="predicted"/>
<gene>
    <name evidence="3" type="ORF">BUALT_Bualt11G0092600</name>
</gene>
<reference evidence="3" key="1">
    <citation type="submission" date="2019-10" db="EMBL/GenBank/DDBJ databases">
        <authorList>
            <person name="Zhang R."/>
            <person name="Pan Y."/>
            <person name="Wang J."/>
            <person name="Ma R."/>
            <person name="Yu S."/>
        </authorList>
    </citation>
    <scope>NUCLEOTIDE SEQUENCE</scope>
    <source>
        <strain evidence="3">LA-IB0</strain>
        <tissue evidence="3">Leaf</tissue>
    </source>
</reference>
<comment type="caution">
    <text evidence="3">The sequence shown here is derived from an EMBL/GenBank/DDBJ whole genome shotgun (WGS) entry which is preliminary data.</text>
</comment>
<dbReference type="PANTHER" id="PTHR33736:SF13">
    <property type="entry name" value="OS11G0155100 PROTEIN"/>
    <property type="match status" value="1"/>
</dbReference>
<dbReference type="SUPFAM" id="SSF81383">
    <property type="entry name" value="F-box domain"/>
    <property type="match status" value="1"/>
</dbReference>
<accession>A0AAV6X4J0</accession>
<keyword evidence="4" id="KW-1185">Reference proteome</keyword>
<dbReference type="InterPro" id="IPR001810">
    <property type="entry name" value="F-box_dom"/>
</dbReference>
<dbReference type="InterPro" id="IPR036047">
    <property type="entry name" value="F-box-like_dom_sf"/>
</dbReference>
<keyword evidence="1" id="KW-1133">Transmembrane helix</keyword>
<organism evidence="3 4">
    <name type="scientific">Buddleja alternifolia</name>
    <dbReference type="NCBI Taxonomy" id="168488"/>
    <lineage>
        <taxon>Eukaryota</taxon>
        <taxon>Viridiplantae</taxon>
        <taxon>Streptophyta</taxon>
        <taxon>Embryophyta</taxon>
        <taxon>Tracheophyta</taxon>
        <taxon>Spermatophyta</taxon>
        <taxon>Magnoliopsida</taxon>
        <taxon>eudicotyledons</taxon>
        <taxon>Gunneridae</taxon>
        <taxon>Pentapetalae</taxon>
        <taxon>asterids</taxon>
        <taxon>lamiids</taxon>
        <taxon>Lamiales</taxon>
        <taxon>Scrophulariaceae</taxon>
        <taxon>Buddlejeae</taxon>
        <taxon>Buddleja</taxon>
    </lineage>
</organism>
<dbReference type="InterPro" id="IPR045283">
    <property type="entry name" value="AT3G44326-like"/>
</dbReference>
<dbReference type="Gene3D" id="1.20.1280.50">
    <property type="match status" value="1"/>
</dbReference>
<evidence type="ECO:0000256" key="1">
    <source>
        <dbReference type="SAM" id="Phobius"/>
    </source>
</evidence>
<dbReference type="Proteomes" id="UP000826271">
    <property type="component" value="Unassembled WGS sequence"/>
</dbReference>
<keyword evidence="1" id="KW-0812">Transmembrane</keyword>
<evidence type="ECO:0000313" key="4">
    <source>
        <dbReference type="Proteomes" id="UP000826271"/>
    </source>
</evidence>
<dbReference type="Pfam" id="PF12937">
    <property type="entry name" value="F-box-like"/>
    <property type="match status" value="1"/>
</dbReference>
<protein>
    <recommendedName>
        <fullName evidence="2">F-box domain-containing protein</fullName>
    </recommendedName>
</protein>
<feature type="domain" description="F-box" evidence="2">
    <location>
        <begin position="22"/>
        <end position="63"/>
    </location>
</feature>
<feature type="transmembrane region" description="Helical" evidence="1">
    <location>
        <begin position="304"/>
        <end position="326"/>
    </location>
</feature>
<sequence>MPPPDKTSTPPSTASSFSTLHPDVIESHILTRLDGPDLASAASCSTTLRRLSSSDDLWSNICHSTWPSTTSPRATHVISTFPHGGPRAFFSHVFPLFAEINLSRSSSTPPPELISAVDVHYDGNLIFTKIHETDTQTAWFRCSPFRIDLLEAKDVVPTSIKHSDGGGAAAMTLSWILIDPTGRRAVNLSSHTAVAAQRHWLTGEEQVTFASILAIDRGHVEFKIVVTCGVSENGEMQVRQVSLEVEDMDGMHLNGKDSLVILQGAMEGKRGTGIKRVEEGQRRYKEYVEMKRERRERKLRAEGVLDMFCMACGVSIFVSFLVLCFVQKT</sequence>
<dbReference type="PANTHER" id="PTHR33736">
    <property type="entry name" value="F-BOX PROTEIN-RELATED"/>
    <property type="match status" value="1"/>
</dbReference>
<name>A0AAV6X4J0_9LAMI</name>
<dbReference type="EMBL" id="WHWC01000011">
    <property type="protein sequence ID" value="KAG8374070.1"/>
    <property type="molecule type" value="Genomic_DNA"/>
</dbReference>
<keyword evidence="1" id="KW-0472">Membrane</keyword>
<evidence type="ECO:0000259" key="2">
    <source>
        <dbReference type="Pfam" id="PF12937"/>
    </source>
</evidence>
<dbReference type="AlphaFoldDB" id="A0AAV6X4J0"/>